<evidence type="ECO:0000256" key="1">
    <source>
        <dbReference type="SAM" id="Coils"/>
    </source>
</evidence>
<proteinExistence type="predicted"/>
<feature type="compositionally biased region" description="Basic and acidic residues" evidence="2">
    <location>
        <begin position="124"/>
        <end position="149"/>
    </location>
</feature>
<sequence>MGLQFMRSLVLSLFPRAVREALRVGVVGLTVLLCVAWAQAQPTTSPVPYDAEHDARERARIEQERARAEAQYKQARADCYQRFRVNSCLTDARRARRVVIDRLRAEEIVLDDAKRLAEAQAQKQRVEARQAERARQEAAREQEDAERARSRTQPRGNVPAPANR</sequence>
<accession>A0A016XJ35</accession>
<comment type="caution">
    <text evidence="3">The sequence shown here is derived from an EMBL/GenBank/DDBJ whole genome shotgun (WGS) entry which is preliminary data.</text>
</comment>
<reference evidence="3 4" key="1">
    <citation type="submission" date="2014-02" db="EMBL/GenBank/DDBJ databases">
        <title>Draft Genome of Hylemonella gracilis isolated from the Niagara River.</title>
        <authorList>
            <person name="Pawlowski D.R."/>
            <person name="Koudelka G.B."/>
        </authorList>
    </citation>
    <scope>NUCLEOTIDE SEQUENCE [LARGE SCALE GENOMIC DNA]</scope>
    <source>
        <strain evidence="3 4">Niagara R</strain>
    </source>
</reference>
<evidence type="ECO:0000313" key="3">
    <source>
        <dbReference type="EMBL" id="EYC51238.1"/>
    </source>
</evidence>
<name>A0A016XJ35_9BURK</name>
<feature type="region of interest" description="Disordered" evidence="2">
    <location>
        <begin position="119"/>
        <end position="164"/>
    </location>
</feature>
<dbReference type="STRING" id="1458275.AZ34_09180"/>
<dbReference type="Proteomes" id="UP000023268">
    <property type="component" value="Unassembled WGS sequence"/>
</dbReference>
<feature type="coiled-coil region" evidence="1">
    <location>
        <begin position="51"/>
        <end position="78"/>
    </location>
</feature>
<evidence type="ECO:0000313" key="4">
    <source>
        <dbReference type="Proteomes" id="UP000023268"/>
    </source>
</evidence>
<dbReference type="AlphaFoldDB" id="A0A016XJ35"/>
<dbReference type="eggNOG" id="ENOG5033D45">
    <property type="taxonomic scope" value="Bacteria"/>
</dbReference>
<protein>
    <submittedName>
        <fullName evidence="3">Uncharacterized protein</fullName>
    </submittedName>
</protein>
<keyword evidence="1" id="KW-0175">Coiled coil</keyword>
<dbReference type="EMBL" id="JEMG01000001">
    <property type="protein sequence ID" value="EYC51238.1"/>
    <property type="molecule type" value="Genomic_DNA"/>
</dbReference>
<evidence type="ECO:0000256" key="2">
    <source>
        <dbReference type="SAM" id="MobiDB-lite"/>
    </source>
</evidence>
<organism evidence="3 4">
    <name type="scientific">Hylemonella gracilis str. Niagara R</name>
    <dbReference type="NCBI Taxonomy" id="1458275"/>
    <lineage>
        <taxon>Bacteria</taxon>
        <taxon>Pseudomonadati</taxon>
        <taxon>Pseudomonadota</taxon>
        <taxon>Betaproteobacteria</taxon>
        <taxon>Burkholderiales</taxon>
        <taxon>Comamonadaceae</taxon>
        <taxon>Hylemonella</taxon>
    </lineage>
</organism>
<gene>
    <name evidence="3" type="ORF">AZ34_09180</name>
</gene>